<comment type="catalytic activity">
    <reaction evidence="3">
        <text>a 2'-deoxyribonucleoside 5'-diphosphate + [thioredoxin]-disulfide + H2O = a ribonucleoside 5'-diphosphate + [thioredoxin]-dithiol</text>
        <dbReference type="Rhea" id="RHEA:23252"/>
        <dbReference type="Rhea" id="RHEA-COMP:10698"/>
        <dbReference type="Rhea" id="RHEA-COMP:10700"/>
        <dbReference type="ChEBI" id="CHEBI:15377"/>
        <dbReference type="ChEBI" id="CHEBI:29950"/>
        <dbReference type="ChEBI" id="CHEBI:50058"/>
        <dbReference type="ChEBI" id="CHEBI:57930"/>
        <dbReference type="ChEBI" id="CHEBI:73316"/>
        <dbReference type="EC" id="1.17.4.1"/>
    </reaction>
</comment>
<dbReference type="EMBL" id="BMNC01000027">
    <property type="protein sequence ID" value="GGN28463.1"/>
    <property type="molecule type" value="Genomic_DNA"/>
</dbReference>
<dbReference type="Pfam" id="PF02867">
    <property type="entry name" value="Ribonuc_red_lgC"/>
    <property type="match status" value="3"/>
</dbReference>
<evidence type="ECO:0000259" key="4">
    <source>
        <dbReference type="Pfam" id="PF00317"/>
    </source>
</evidence>
<dbReference type="PANTHER" id="PTHR11573">
    <property type="entry name" value="RIBONUCLEOSIDE-DIPHOSPHATE REDUCTASE LARGE CHAIN"/>
    <property type="match status" value="1"/>
</dbReference>
<dbReference type="PANTHER" id="PTHR11573:SF6">
    <property type="entry name" value="RIBONUCLEOSIDE-DIPHOSPHATE REDUCTASE LARGE SUBUNIT"/>
    <property type="match status" value="1"/>
</dbReference>
<dbReference type="SUPFAM" id="SSF51998">
    <property type="entry name" value="PFL-like glycyl radical enzymes"/>
    <property type="match status" value="1"/>
</dbReference>
<organism evidence="6 7">
    <name type="scientific">Lentzea pudingi</name>
    <dbReference type="NCBI Taxonomy" id="1789439"/>
    <lineage>
        <taxon>Bacteria</taxon>
        <taxon>Bacillati</taxon>
        <taxon>Actinomycetota</taxon>
        <taxon>Actinomycetes</taxon>
        <taxon>Pseudonocardiales</taxon>
        <taxon>Pseudonocardiaceae</taxon>
        <taxon>Lentzea</taxon>
    </lineage>
</organism>
<comment type="function">
    <text evidence="3">Provides the precursors necessary for DNA synthesis. Catalyzes the biosynthesis of deoxyribonucleotides from the corresponding ribonucleotides.</text>
</comment>
<comment type="similarity">
    <text evidence="1 3">Belongs to the ribonucleoside diphosphate reductase large chain family.</text>
</comment>
<dbReference type="InterPro" id="IPR000788">
    <property type="entry name" value="RNR_lg_C"/>
</dbReference>
<keyword evidence="7" id="KW-1185">Reference proteome</keyword>
<evidence type="ECO:0000256" key="1">
    <source>
        <dbReference type="ARBA" id="ARBA00010406"/>
    </source>
</evidence>
<dbReference type="Proteomes" id="UP000597656">
    <property type="component" value="Unassembled WGS sequence"/>
</dbReference>
<dbReference type="EC" id="1.17.4.1" evidence="3"/>
<dbReference type="InterPro" id="IPR039718">
    <property type="entry name" value="Rrm1"/>
</dbReference>
<feature type="domain" description="Ribonucleotide reductase large subunit C-terminal" evidence="5">
    <location>
        <begin position="230"/>
        <end position="392"/>
    </location>
</feature>
<gene>
    <name evidence="6" type="ORF">GCM10011609_84620</name>
</gene>
<evidence type="ECO:0000256" key="2">
    <source>
        <dbReference type="ARBA" id="ARBA00023116"/>
    </source>
</evidence>
<accession>A0ABQ2IV32</accession>
<dbReference type="InterPro" id="IPR013509">
    <property type="entry name" value="RNR_lsu_N"/>
</dbReference>
<proteinExistence type="inferred from homology"/>
<feature type="domain" description="Ribonucleotide reductase large subunit C-terminal" evidence="5">
    <location>
        <begin position="399"/>
        <end position="537"/>
    </location>
</feature>
<dbReference type="PRINTS" id="PR01183">
    <property type="entry name" value="RIBORDTASEM1"/>
</dbReference>
<sequence length="561" mass="62759">MSIWESLSAERKALQAAGEIPPFMTTAGYSMFVKKYIEMDGTVKSRYEKIARTAADIADELYPRTGGAGWYDAFFEVIWKGWLSPSTPVLANLGTDRGLPVSCEGSYIEDSVWGFYDTLKEAALLSQQGFGTSAYLGDIRPRGAKFSDNGKANGVVPVFQNFVEMTNQISQGSTRRGSWAGYLPVDHDDFFELADLIFREPANKNVGWIFTQDFIDRLVSGDADALARYKRVLKIRAVLGKGYIWKVDTVNDLQTESYKANGLANKASNLCSEITLFSDEDHSYTCVLSSLNLATYREWEGTDVAFTATVFLDAVAEAFLRRAREIRGLERAIRYTEKARSLGLGVMGYHDMIQQRMIAFESPEAREINKTVFASIAEQANRASVWMGEVAGVPEWCVGRRNSHLMAVAPTMSTALIVGGTSQGIEPFVANVWNQTTSAGEMARANPNLVSLMKERDVYTSETIDDIVDNDGSVQHVYWLKDEEKAVFKTAYEIDQEVILTQAADRQRFIDQSQSLNLFFNADATPQEISRIHKKALLDPYIKSLYYMRSRAGVQASKQRR</sequence>
<evidence type="ECO:0000313" key="6">
    <source>
        <dbReference type="EMBL" id="GGN28463.1"/>
    </source>
</evidence>
<dbReference type="Gene3D" id="3.20.70.20">
    <property type="match status" value="1"/>
</dbReference>
<evidence type="ECO:0000256" key="3">
    <source>
        <dbReference type="RuleBase" id="RU003410"/>
    </source>
</evidence>
<reference evidence="7" key="1">
    <citation type="journal article" date="2019" name="Int. J. Syst. Evol. Microbiol.">
        <title>The Global Catalogue of Microorganisms (GCM) 10K type strain sequencing project: providing services to taxonomists for standard genome sequencing and annotation.</title>
        <authorList>
            <consortium name="The Broad Institute Genomics Platform"/>
            <consortium name="The Broad Institute Genome Sequencing Center for Infectious Disease"/>
            <person name="Wu L."/>
            <person name="Ma J."/>
        </authorList>
    </citation>
    <scope>NUCLEOTIDE SEQUENCE [LARGE SCALE GENOMIC DNA]</scope>
    <source>
        <strain evidence="7">CGMCC 4.7319</strain>
    </source>
</reference>
<protein>
    <recommendedName>
        <fullName evidence="3">Ribonucleoside-diphosphate reductase</fullName>
        <ecNumber evidence="3">1.17.4.1</ecNumber>
    </recommendedName>
</protein>
<keyword evidence="2 3" id="KW-0215">Deoxyribonucleotide synthesis</keyword>
<name>A0ABQ2IV32_9PSEU</name>
<feature type="domain" description="Ribonucleotide reductase large subunit C-terminal" evidence="5">
    <location>
        <begin position="102"/>
        <end position="196"/>
    </location>
</feature>
<dbReference type="Pfam" id="PF00317">
    <property type="entry name" value="Ribonuc_red_lgN"/>
    <property type="match status" value="1"/>
</dbReference>
<keyword evidence="3" id="KW-0560">Oxidoreductase</keyword>
<evidence type="ECO:0000313" key="7">
    <source>
        <dbReference type="Proteomes" id="UP000597656"/>
    </source>
</evidence>
<comment type="caution">
    <text evidence="6">The sequence shown here is derived from an EMBL/GenBank/DDBJ whole genome shotgun (WGS) entry which is preliminary data.</text>
</comment>
<feature type="domain" description="Ribonucleotide reductase large subunit N-terminal" evidence="4">
    <location>
        <begin position="25"/>
        <end position="98"/>
    </location>
</feature>
<dbReference type="RefSeq" id="WP_229694273.1">
    <property type="nucleotide sequence ID" value="NZ_BMNC01000027.1"/>
</dbReference>
<evidence type="ECO:0000259" key="5">
    <source>
        <dbReference type="Pfam" id="PF02867"/>
    </source>
</evidence>